<evidence type="ECO:0000313" key="4">
    <source>
        <dbReference type="Proteomes" id="UP000282322"/>
    </source>
</evidence>
<dbReference type="EMBL" id="RRCH01000026">
    <property type="protein sequence ID" value="RRJ29787.1"/>
    <property type="molecule type" value="Genomic_DNA"/>
</dbReference>
<comment type="caution">
    <text evidence="3">The sequence shown here is derived from an EMBL/GenBank/DDBJ whole genome shotgun (WGS) entry which is preliminary data.</text>
</comment>
<dbReference type="InterPro" id="IPR004879">
    <property type="entry name" value="Ssp411-like_TRX"/>
</dbReference>
<dbReference type="SUPFAM" id="SSF52833">
    <property type="entry name" value="Thioredoxin-like"/>
    <property type="match status" value="1"/>
</dbReference>
<evidence type="ECO:0000313" key="3">
    <source>
        <dbReference type="EMBL" id="RRJ29787.1"/>
    </source>
</evidence>
<dbReference type="InterPro" id="IPR036249">
    <property type="entry name" value="Thioredoxin-like_sf"/>
</dbReference>
<dbReference type="InterPro" id="IPR008928">
    <property type="entry name" value="6-hairpin_glycosidase_sf"/>
</dbReference>
<dbReference type="Proteomes" id="UP000282322">
    <property type="component" value="Unassembled WGS sequence"/>
</dbReference>
<protein>
    <submittedName>
        <fullName evidence="3">Thioredoxin domain-containing protein</fullName>
    </submittedName>
</protein>
<dbReference type="PANTHER" id="PTHR42899:SF1">
    <property type="entry name" value="SPERMATOGENESIS-ASSOCIATED PROTEIN 20"/>
    <property type="match status" value="1"/>
</dbReference>
<dbReference type="Gene3D" id="1.50.10.10">
    <property type="match status" value="1"/>
</dbReference>
<evidence type="ECO:0000256" key="1">
    <source>
        <dbReference type="SAM" id="MobiDB-lite"/>
    </source>
</evidence>
<dbReference type="SUPFAM" id="SSF48208">
    <property type="entry name" value="Six-hairpin glycosidases"/>
    <property type="match status" value="1"/>
</dbReference>
<dbReference type="Pfam" id="PF03190">
    <property type="entry name" value="Thioredox_DsbH"/>
    <property type="match status" value="1"/>
</dbReference>
<evidence type="ECO:0000259" key="2">
    <source>
        <dbReference type="Pfam" id="PF03190"/>
    </source>
</evidence>
<reference evidence="3 4" key="1">
    <citation type="submission" date="2018-11" db="EMBL/GenBank/DDBJ databases">
        <title>Taxonoimc description of Halomarina strain SPP-AMP-1.</title>
        <authorList>
            <person name="Pal Y."/>
            <person name="Srinivasana K."/>
            <person name="Verma A."/>
            <person name="Kumar P."/>
        </authorList>
    </citation>
    <scope>NUCLEOTIDE SEQUENCE [LARGE SCALE GENOMIC DNA]</scope>
    <source>
        <strain evidence="3 4">SPP-AMP-1</strain>
    </source>
</reference>
<dbReference type="InterPro" id="IPR024705">
    <property type="entry name" value="Ssp411"/>
</dbReference>
<dbReference type="GO" id="GO:0005975">
    <property type="term" value="P:carbohydrate metabolic process"/>
    <property type="evidence" value="ECO:0007669"/>
    <property type="project" value="InterPro"/>
</dbReference>
<dbReference type="OrthoDB" id="202131at2157"/>
<proteinExistence type="predicted"/>
<accession>A0A3P3R8L7</accession>
<organism evidence="3 4">
    <name type="scientific">Halocatena pleomorpha</name>
    <dbReference type="NCBI Taxonomy" id="1785090"/>
    <lineage>
        <taxon>Archaea</taxon>
        <taxon>Methanobacteriati</taxon>
        <taxon>Methanobacteriota</taxon>
        <taxon>Stenosarchaea group</taxon>
        <taxon>Halobacteria</taxon>
        <taxon>Halobacteriales</taxon>
        <taxon>Natronomonadaceae</taxon>
        <taxon>Halocatena</taxon>
    </lineage>
</organism>
<feature type="domain" description="Spermatogenesis-associated protein 20-like TRX" evidence="2">
    <location>
        <begin position="5"/>
        <end position="121"/>
    </location>
</feature>
<dbReference type="Gene3D" id="3.40.30.10">
    <property type="entry name" value="Glutaredoxin"/>
    <property type="match status" value="1"/>
</dbReference>
<gene>
    <name evidence="3" type="ORF">EIK79_11905</name>
</gene>
<name>A0A3P3R8L7_9EURY</name>
<dbReference type="AlphaFoldDB" id="A0A3P3R8L7"/>
<dbReference type="InterPro" id="IPR012341">
    <property type="entry name" value="6hp_glycosidase-like_sf"/>
</dbReference>
<sequence>METETLIEWHEWGPAPFEEARAADRPVLLSLSTPWCEWCETMDNGAFSNPAVAANVHDDFVPIRVDADRHPRVRDRYTMGGFPSTVFLTPAGEVLTGAMYMDTETLRSVLERVRESWTDDEAGRIPRALRGAEPPRGELDERIEEQMNGQIEAAYDEEFGGWGDNAKFPLPRTVEFALKRDRQRALRTLEAIATHLYDTYDGGFYRYAETRDWSDLHREKVLDTNAAVCRAFTTAYLYTGDEQYRKPAQGTIDYLTTTLHTGDAFAGSQAASDYYTLDPSDREARQQPAIDETVFAGRNALAIDALCQFYAVTDDEAAHRYAERTLSYVLEELLEAGAVRHYENGTTGLLSDQARLLGALTTAAQTLDPTYTEPAKAVADWTIEQRRASDGRFRDGPQEGPALLDRPLYPLDATAELADALVDLAVLTETEEYRDVARTALAAVAGAHDRMGVEVAGYATAVSRLITPPLVIEVADTPGSDLHRAALRVADHEKVVRLTESSDETATVITDGERSDPVSSPASLVSLIEEE</sequence>
<dbReference type="PANTHER" id="PTHR42899">
    <property type="entry name" value="SPERMATOGENESIS-ASSOCIATED PROTEIN 20"/>
    <property type="match status" value="1"/>
</dbReference>
<dbReference type="RefSeq" id="WP_124955337.1">
    <property type="nucleotide sequence ID" value="NZ_RRCH01000026.1"/>
</dbReference>
<feature type="region of interest" description="Disordered" evidence="1">
    <location>
        <begin position="510"/>
        <end position="531"/>
    </location>
</feature>
<keyword evidence="4" id="KW-1185">Reference proteome</keyword>